<accession>A0AAN9G0Y6</accession>
<sequence>MVHREKHSAAWTQIFCLLFIVFATAGASLPSVSDASPISASGSLSANQRSARSAATDLLGASNRGEDAEEEDEDGEEQRGKSRYSEDFVEKFFQILSGPVGKEAEALVAAVIKLLAEDDRVNWRAMIDNSKRTGLPAATSSQPRDLFLPGKRGTYLRLGQRAAPQFNPTGWRRKRSVDSDRVALQRLLRGVLGRYAALMQGGNSAGYTRNAGDVTRGTDELRAMKRNALSNVLLQRRVPRLKPKRKPLEFNPTGW</sequence>
<evidence type="ECO:0000313" key="3">
    <source>
        <dbReference type="EMBL" id="KAK7090737.1"/>
    </source>
</evidence>
<proteinExistence type="predicted"/>
<keyword evidence="4" id="KW-1185">Reference proteome</keyword>
<feature type="chain" id="PRO_5043049989" description="Transmembrane protein" evidence="2">
    <location>
        <begin position="27"/>
        <end position="255"/>
    </location>
</feature>
<evidence type="ECO:0008006" key="5">
    <source>
        <dbReference type="Google" id="ProtNLM"/>
    </source>
</evidence>
<gene>
    <name evidence="3" type="ORF">V1264_010497</name>
</gene>
<organism evidence="3 4">
    <name type="scientific">Littorina saxatilis</name>
    <dbReference type="NCBI Taxonomy" id="31220"/>
    <lineage>
        <taxon>Eukaryota</taxon>
        <taxon>Metazoa</taxon>
        <taxon>Spiralia</taxon>
        <taxon>Lophotrochozoa</taxon>
        <taxon>Mollusca</taxon>
        <taxon>Gastropoda</taxon>
        <taxon>Caenogastropoda</taxon>
        <taxon>Littorinimorpha</taxon>
        <taxon>Littorinoidea</taxon>
        <taxon>Littorinidae</taxon>
        <taxon>Littorina</taxon>
    </lineage>
</organism>
<keyword evidence="2" id="KW-0732">Signal</keyword>
<feature type="compositionally biased region" description="Acidic residues" evidence="1">
    <location>
        <begin position="67"/>
        <end position="76"/>
    </location>
</feature>
<reference evidence="3 4" key="1">
    <citation type="submission" date="2024-02" db="EMBL/GenBank/DDBJ databases">
        <title>Chromosome-scale genome assembly of the rough periwinkle Littorina saxatilis.</title>
        <authorList>
            <person name="De Jode A."/>
            <person name="Faria R."/>
            <person name="Formenti G."/>
            <person name="Sims Y."/>
            <person name="Smith T.P."/>
            <person name="Tracey A."/>
            <person name="Wood J.M.D."/>
            <person name="Zagrodzka Z.B."/>
            <person name="Johannesson K."/>
            <person name="Butlin R.K."/>
            <person name="Leder E.H."/>
        </authorList>
    </citation>
    <scope>NUCLEOTIDE SEQUENCE [LARGE SCALE GENOMIC DNA]</scope>
    <source>
        <strain evidence="3">Snail1</strain>
        <tissue evidence="3">Muscle</tissue>
    </source>
</reference>
<name>A0AAN9G0Y6_9CAEN</name>
<evidence type="ECO:0000256" key="2">
    <source>
        <dbReference type="SAM" id="SignalP"/>
    </source>
</evidence>
<dbReference type="Proteomes" id="UP001374579">
    <property type="component" value="Unassembled WGS sequence"/>
</dbReference>
<evidence type="ECO:0000256" key="1">
    <source>
        <dbReference type="SAM" id="MobiDB-lite"/>
    </source>
</evidence>
<protein>
    <recommendedName>
        <fullName evidence="5">Transmembrane protein</fullName>
    </recommendedName>
</protein>
<dbReference type="AlphaFoldDB" id="A0AAN9G0Y6"/>
<feature type="region of interest" description="Disordered" evidence="1">
    <location>
        <begin position="58"/>
        <end position="83"/>
    </location>
</feature>
<feature type="signal peptide" evidence="2">
    <location>
        <begin position="1"/>
        <end position="26"/>
    </location>
</feature>
<dbReference type="EMBL" id="JBAMIC010000024">
    <property type="protein sequence ID" value="KAK7090737.1"/>
    <property type="molecule type" value="Genomic_DNA"/>
</dbReference>
<comment type="caution">
    <text evidence="3">The sequence shown here is derived from an EMBL/GenBank/DDBJ whole genome shotgun (WGS) entry which is preliminary data.</text>
</comment>
<evidence type="ECO:0000313" key="4">
    <source>
        <dbReference type="Proteomes" id="UP001374579"/>
    </source>
</evidence>